<dbReference type="EMBL" id="JASODW010000001">
    <property type="protein sequence ID" value="MDK6274413.1"/>
    <property type="molecule type" value="Genomic_DNA"/>
</dbReference>
<dbReference type="Proteomes" id="UP001240483">
    <property type="component" value="Unassembled WGS sequence"/>
</dbReference>
<gene>
    <name evidence="1" type="ORF">QP116_01405</name>
</gene>
<name>A0AAP4C575_9MICC</name>
<evidence type="ECO:0000313" key="1">
    <source>
        <dbReference type="EMBL" id="MDK6274413.1"/>
    </source>
</evidence>
<accession>A0AAP4C575</accession>
<evidence type="ECO:0000313" key="2">
    <source>
        <dbReference type="Proteomes" id="UP001240483"/>
    </source>
</evidence>
<dbReference type="RefSeq" id="WP_285332386.1">
    <property type="nucleotide sequence ID" value="NZ_JASODW010000001.1"/>
</dbReference>
<comment type="caution">
    <text evidence="1">The sequence shown here is derived from an EMBL/GenBank/DDBJ whole genome shotgun (WGS) entry which is preliminary data.</text>
</comment>
<dbReference type="AlphaFoldDB" id="A0AAP4C575"/>
<proteinExistence type="predicted"/>
<organism evidence="1 2">
    <name type="scientific">Pseudoglutamicibacter cumminsii</name>
    <dbReference type="NCBI Taxonomy" id="156979"/>
    <lineage>
        <taxon>Bacteria</taxon>
        <taxon>Bacillati</taxon>
        <taxon>Actinomycetota</taxon>
        <taxon>Actinomycetes</taxon>
        <taxon>Micrococcales</taxon>
        <taxon>Micrococcaceae</taxon>
        <taxon>Pseudoglutamicibacter</taxon>
    </lineage>
</organism>
<reference evidence="1" key="1">
    <citation type="submission" date="2023-05" db="EMBL/GenBank/DDBJ databases">
        <title>Cataloging the Phylogenetic Diversity of Human Bladder Bacteria.</title>
        <authorList>
            <person name="Du J."/>
        </authorList>
    </citation>
    <scope>NUCLEOTIDE SEQUENCE</scope>
    <source>
        <strain evidence="1">UMB9978</strain>
    </source>
</reference>
<sequence>MKDESGTWLTACHGKDEKFGWATFIDRNCEESYVTLDPDLKLQRVTDE</sequence>
<protein>
    <submittedName>
        <fullName evidence="1">Uncharacterized protein</fullName>
    </submittedName>
</protein>